<evidence type="ECO:0000313" key="10">
    <source>
        <dbReference type="EMBL" id="MFC6316223.1"/>
    </source>
</evidence>
<sequence length="212" mass="23282">MGIIELQNVSYADGDQTIIHHVDLSVSAGDSLTISGPSGCGKSTLLKLIASLISPTSGTISFNGKNQTAYDYPTYRQQVSYCFQQPTLFDNSVRDNLKLPFQIRSVPFDEARIGALLELVDLPLTFLDKKVIDLSGGEKQRIALIRNLVFPPQVLLLDEVTVGLDTRSKTIVQALIKNVQEQTTTVIQVTHDETEIAAATHLIEMRQGALQK</sequence>
<dbReference type="PANTHER" id="PTHR43423:SF12">
    <property type="entry name" value="IRON EXPORT ATP-BINDING PROTEIN FETA-RELATED"/>
    <property type="match status" value="1"/>
</dbReference>
<dbReference type="Proteomes" id="UP001596310">
    <property type="component" value="Unassembled WGS sequence"/>
</dbReference>
<evidence type="ECO:0000313" key="11">
    <source>
        <dbReference type="Proteomes" id="UP001596310"/>
    </source>
</evidence>
<organism evidence="10 11">
    <name type="scientific">Lapidilactobacillus achengensis</name>
    <dbReference type="NCBI Taxonomy" id="2486000"/>
    <lineage>
        <taxon>Bacteria</taxon>
        <taxon>Bacillati</taxon>
        <taxon>Bacillota</taxon>
        <taxon>Bacilli</taxon>
        <taxon>Lactobacillales</taxon>
        <taxon>Lactobacillaceae</taxon>
        <taxon>Lapidilactobacillus</taxon>
    </lineage>
</organism>
<evidence type="ECO:0000256" key="3">
    <source>
        <dbReference type="ARBA" id="ARBA00022519"/>
    </source>
</evidence>
<comment type="caution">
    <text evidence="10">The sequence shown here is derived from an EMBL/GenBank/DDBJ whole genome shotgun (WGS) entry which is preliminary data.</text>
</comment>
<evidence type="ECO:0000256" key="4">
    <source>
        <dbReference type="ARBA" id="ARBA00022592"/>
    </source>
</evidence>
<keyword evidence="2" id="KW-1003">Cell membrane</keyword>
<dbReference type="PROSITE" id="PS00211">
    <property type="entry name" value="ABC_TRANSPORTER_1"/>
    <property type="match status" value="1"/>
</dbReference>
<gene>
    <name evidence="10" type="ORF">ACFQHW_11665</name>
</gene>
<keyword evidence="8" id="KW-0472">Membrane</keyword>
<dbReference type="EMBL" id="JBHSSM010000027">
    <property type="protein sequence ID" value="MFC6316223.1"/>
    <property type="molecule type" value="Genomic_DNA"/>
</dbReference>
<dbReference type="InterPro" id="IPR003439">
    <property type="entry name" value="ABC_transporter-like_ATP-bd"/>
</dbReference>
<dbReference type="InterPro" id="IPR003593">
    <property type="entry name" value="AAA+_ATPase"/>
</dbReference>
<evidence type="ECO:0000256" key="5">
    <source>
        <dbReference type="ARBA" id="ARBA00022741"/>
    </source>
</evidence>
<evidence type="ECO:0000259" key="9">
    <source>
        <dbReference type="PROSITE" id="PS50893"/>
    </source>
</evidence>
<name>A0ABW1USG8_9LACO</name>
<proteinExistence type="predicted"/>
<dbReference type="SMART" id="SM00382">
    <property type="entry name" value="AAA"/>
    <property type="match status" value="1"/>
</dbReference>
<evidence type="ECO:0000256" key="2">
    <source>
        <dbReference type="ARBA" id="ARBA00022475"/>
    </source>
</evidence>
<evidence type="ECO:0000256" key="1">
    <source>
        <dbReference type="ARBA" id="ARBA00022448"/>
    </source>
</evidence>
<protein>
    <submittedName>
        <fullName evidence="10">ATP-binding cassette domain-containing protein</fullName>
    </submittedName>
</protein>
<dbReference type="SUPFAM" id="SSF52540">
    <property type="entry name" value="P-loop containing nucleoside triphosphate hydrolases"/>
    <property type="match status" value="1"/>
</dbReference>
<keyword evidence="4" id="KW-0592">Phosphate transport</keyword>
<keyword evidence="1" id="KW-0813">Transport</keyword>
<dbReference type="InterPro" id="IPR017871">
    <property type="entry name" value="ABC_transporter-like_CS"/>
</dbReference>
<feature type="domain" description="ABC transporter" evidence="9">
    <location>
        <begin position="4"/>
        <end position="212"/>
    </location>
</feature>
<keyword evidence="3" id="KW-0997">Cell inner membrane</keyword>
<evidence type="ECO:0000256" key="7">
    <source>
        <dbReference type="ARBA" id="ARBA00022967"/>
    </source>
</evidence>
<dbReference type="PANTHER" id="PTHR43423">
    <property type="entry name" value="ABC TRANSPORTER I FAMILY MEMBER 17"/>
    <property type="match status" value="1"/>
</dbReference>
<accession>A0ABW1USG8</accession>
<reference evidence="11" key="1">
    <citation type="journal article" date="2019" name="Int. J. Syst. Evol. Microbiol.">
        <title>The Global Catalogue of Microorganisms (GCM) 10K type strain sequencing project: providing services to taxonomists for standard genome sequencing and annotation.</title>
        <authorList>
            <consortium name="The Broad Institute Genomics Platform"/>
            <consortium name="The Broad Institute Genome Sequencing Center for Infectious Disease"/>
            <person name="Wu L."/>
            <person name="Ma J."/>
        </authorList>
    </citation>
    <scope>NUCLEOTIDE SEQUENCE [LARGE SCALE GENOMIC DNA]</scope>
    <source>
        <strain evidence="11">CCM 8897</strain>
    </source>
</reference>
<dbReference type="PROSITE" id="PS50893">
    <property type="entry name" value="ABC_TRANSPORTER_2"/>
    <property type="match status" value="1"/>
</dbReference>
<dbReference type="Pfam" id="PF00005">
    <property type="entry name" value="ABC_tran"/>
    <property type="match status" value="1"/>
</dbReference>
<keyword evidence="5" id="KW-0547">Nucleotide-binding</keyword>
<dbReference type="RefSeq" id="WP_125602237.1">
    <property type="nucleotide sequence ID" value="NZ_JBHSSM010000027.1"/>
</dbReference>
<keyword evidence="6 10" id="KW-0067">ATP-binding</keyword>
<keyword evidence="7" id="KW-1278">Translocase</keyword>
<keyword evidence="11" id="KW-1185">Reference proteome</keyword>
<dbReference type="Gene3D" id="3.40.50.300">
    <property type="entry name" value="P-loop containing nucleotide triphosphate hydrolases"/>
    <property type="match status" value="1"/>
</dbReference>
<dbReference type="InterPro" id="IPR027417">
    <property type="entry name" value="P-loop_NTPase"/>
</dbReference>
<evidence type="ECO:0000256" key="6">
    <source>
        <dbReference type="ARBA" id="ARBA00022840"/>
    </source>
</evidence>
<evidence type="ECO:0000256" key="8">
    <source>
        <dbReference type="ARBA" id="ARBA00023136"/>
    </source>
</evidence>
<dbReference type="GO" id="GO:0005524">
    <property type="term" value="F:ATP binding"/>
    <property type="evidence" value="ECO:0007669"/>
    <property type="project" value="UniProtKB-KW"/>
</dbReference>